<protein>
    <submittedName>
        <fullName evidence="4">2-C-methyl-D-erythritol 4-phosphate cytidylyltransferase</fullName>
    </submittedName>
</protein>
<feature type="compositionally biased region" description="Basic and acidic residues" evidence="3">
    <location>
        <begin position="1"/>
        <end position="12"/>
    </location>
</feature>
<feature type="region of interest" description="Disordered" evidence="3">
    <location>
        <begin position="1"/>
        <end position="32"/>
    </location>
</feature>
<sequence length="293" mass="29719">MNEEEAPSRPEDEAQPARSDREPDPSAVAPGLAVDAKAPAEARPGASVWAMVLAAGSGSRFGAPKQFLDLGGLTLLDRTIATLAPLCTGVVVALPLSDTGHTNDGVGNDGAQLRSAAEHVRRVAEQLRTVAGRAQLRTVAGGRERADSVRAALAAIPPTAQVIIVADAAHPLASGRLVRAVIGAVREGADGAFPGLPLTEVLADVDTAGVRRAGLERTPPPPAATRVLVQTPQAFDAAAFRLAHSDSPAAAEDSALVAASGGRIVAVPGEPTNLHVTTPAELDLARLIVAAGP</sequence>
<keyword evidence="1 4" id="KW-0808">Transferase</keyword>
<dbReference type="EMBL" id="BAHD01000055">
    <property type="protein sequence ID" value="GAB97058.1"/>
    <property type="molecule type" value="Genomic_DNA"/>
</dbReference>
<evidence type="ECO:0000256" key="3">
    <source>
        <dbReference type="SAM" id="MobiDB-lite"/>
    </source>
</evidence>
<dbReference type="AlphaFoldDB" id="K6VLG1"/>
<reference evidence="4 5" key="1">
    <citation type="submission" date="2012-08" db="EMBL/GenBank/DDBJ databases">
        <title>Whole genome shotgun sequence of Kineosphaera limosa NBRC 100340.</title>
        <authorList>
            <person name="Yoshida I."/>
            <person name="Isaki S."/>
            <person name="Hosoyama A."/>
            <person name="Tsuchikane K."/>
            <person name="Katsumata H."/>
            <person name="Ando Y."/>
            <person name="Ohji S."/>
            <person name="Hamada M."/>
            <person name="Tamura T."/>
            <person name="Yamazoe A."/>
            <person name="Yamazaki S."/>
            <person name="Fujita N."/>
        </authorList>
    </citation>
    <scope>NUCLEOTIDE SEQUENCE [LARGE SCALE GENOMIC DNA]</scope>
    <source>
        <strain evidence="4 5">NBRC 100340</strain>
    </source>
</reference>
<dbReference type="InterPro" id="IPR050088">
    <property type="entry name" value="IspD/TarI_cytidylyltransf_bact"/>
</dbReference>
<dbReference type="InterPro" id="IPR029044">
    <property type="entry name" value="Nucleotide-diphossugar_trans"/>
</dbReference>
<dbReference type="OrthoDB" id="9802561at2"/>
<name>K6VLG1_9MICO</name>
<evidence type="ECO:0000313" key="5">
    <source>
        <dbReference type="Proteomes" id="UP000008366"/>
    </source>
</evidence>
<dbReference type="PANTHER" id="PTHR32125:SF4">
    <property type="entry name" value="2-C-METHYL-D-ERYTHRITOL 4-PHOSPHATE CYTIDYLYLTRANSFERASE, CHLOROPLASTIC"/>
    <property type="match status" value="1"/>
</dbReference>
<dbReference type="Pfam" id="PF01128">
    <property type="entry name" value="IspD"/>
    <property type="match status" value="1"/>
</dbReference>
<comment type="caution">
    <text evidence="4">The sequence shown here is derived from an EMBL/GenBank/DDBJ whole genome shotgun (WGS) entry which is preliminary data.</text>
</comment>
<dbReference type="PANTHER" id="PTHR32125">
    <property type="entry name" value="2-C-METHYL-D-ERYTHRITOL 4-PHOSPHATE CYTIDYLYLTRANSFERASE, CHLOROPLASTIC"/>
    <property type="match status" value="1"/>
</dbReference>
<proteinExistence type="predicted"/>
<dbReference type="RefSeq" id="WP_006593590.1">
    <property type="nucleotide sequence ID" value="NZ_BAHD01000055.1"/>
</dbReference>
<dbReference type="GO" id="GO:0050518">
    <property type="term" value="F:2-C-methyl-D-erythritol 4-phosphate cytidylyltransferase activity"/>
    <property type="evidence" value="ECO:0007669"/>
    <property type="project" value="TreeGrafter"/>
</dbReference>
<dbReference type="Proteomes" id="UP000008366">
    <property type="component" value="Unassembled WGS sequence"/>
</dbReference>
<dbReference type="SUPFAM" id="SSF53448">
    <property type="entry name" value="Nucleotide-diphospho-sugar transferases"/>
    <property type="match status" value="1"/>
</dbReference>
<gene>
    <name evidence="4" type="primary">ispD</name>
    <name evidence="4" type="ORF">KILIM_055_00260</name>
</gene>
<keyword evidence="2 4" id="KW-0548">Nucleotidyltransferase</keyword>
<dbReference type="Gene3D" id="3.90.550.10">
    <property type="entry name" value="Spore Coat Polysaccharide Biosynthesis Protein SpsA, Chain A"/>
    <property type="match status" value="1"/>
</dbReference>
<dbReference type="InterPro" id="IPR034683">
    <property type="entry name" value="IspD/TarI"/>
</dbReference>
<dbReference type="eggNOG" id="COG1211">
    <property type="taxonomic scope" value="Bacteria"/>
</dbReference>
<dbReference type="STRING" id="1184609.KILIM_055_00260"/>
<evidence type="ECO:0000256" key="2">
    <source>
        <dbReference type="ARBA" id="ARBA00022695"/>
    </source>
</evidence>
<evidence type="ECO:0000256" key="1">
    <source>
        <dbReference type="ARBA" id="ARBA00022679"/>
    </source>
</evidence>
<evidence type="ECO:0000313" key="4">
    <source>
        <dbReference type="EMBL" id="GAB97058.1"/>
    </source>
</evidence>
<keyword evidence="5" id="KW-1185">Reference proteome</keyword>
<organism evidence="4 5">
    <name type="scientific">Kineosphaera limosa NBRC 100340</name>
    <dbReference type="NCBI Taxonomy" id="1184609"/>
    <lineage>
        <taxon>Bacteria</taxon>
        <taxon>Bacillati</taxon>
        <taxon>Actinomycetota</taxon>
        <taxon>Actinomycetes</taxon>
        <taxon>Micrococcales</taxon>
        <taxon>Dermatophilaceae</taxon>
        <taxon>Kineosphaera</taxon>
    </lineage>
</organism>
<accession>K6VLG1</accession>